<reference evidence="1 2" key="1">
    <citation type="journal article" date="2022" name="DNA Res.">
        <title>Chromosomal-level genome assembly of the orchid tree Bauhinia variegata (Leguminosae; Cercidoideae) supports the allotetraploid origin hypothesis of Bauhinia.</title>
        <authorList>
            <person name="Zhong Y."/>
            <person name="Chen Y."/>
            <person name="Zheng D."/>
            <person name="Pang J."/>
            <person name="Liu Y."/>
            <person name="Luo S."/>
            <person name="Meng S."/>
            <person name="Qian L."/>
            <person name="Wei D."/>
            <person name="Dai S."/>
            <person name="Zhou R."/>
        </authorList>
    </citation>
    <scope>NUCLEOTIDE SEQUENCE [LARGE SCALE GENOMIC DNA]</scope>
    <source>
        <strain evidence="1">BV-YZ2020</strain>
    </source>
</reference>
<dbReference type="EMBL" id="CM039426">
    <property type="protein sequence ID" value="KAI4357290.1"/>
    <property type="molecule type" value="Genomic_DNA"/>
</dbReference>
<name>A0ACB9QFK6_BAUVA</name>
<protein>
    <submittedName>
        <fullName evidence="1">Uncharacterized protein</fullName>
    </submittedName>
</protein>
<organism evidence="1 2">
    <name type="scientific">Bauhinia variegata</name>
    <name type="common">Purple orchid tree</name>
    <name type="synonym">Phanera variegata</name>
    <dbReference type="NCBI Taxonomy" id="167791"/>
    <lineage>
        <taxon>Eukaryota</taxon>
        <taxon>Viridiplantae</taxon>
        <taxon>Streptophyta</taxon>
        <taxon>Embryophyta</taxon>
        <taxon>Tracheophyta</taxon>
        <taxon>Spermatophyta</taxon>
        <taxon>Magnoliopsida</taxon>
        <taxon>eudicotyledons</taxon>
        <taxon>Gunneridae</taxon>
        <taxon>Pentapetalae</taxon>
        <taxon>rosids</taxon>
        <taxon>fabids</taxon>
        <taxon>Fabales</taxon>
        <taxon>Fabaceae</taxon>
        <taxon>Cercidoideae</taxon>
        <taxon>Cercideae</taxon>
        <taxon>Bauhiniinae</taxon>
        <taxon>Bauhinia</taxon>
    </lineage>
</organism>
<proteinExistence type="predicted"/>
<evidence type="ECO:0000313" key="2">
    <source>
        <dbReference type="Proteomes" id="UP000828941"/>
    </source>
</evidence>
<evidence type="ECO:0000313" key="1">
    <source>
        <dbReference type="EMBL" id="KAI4357290.1"/>
    </source>
</evidence>
<keyword evidence="2" id="KW-1185">Reference proteome</keyword>
<comment type="caution">
    <text evidence="1">The sequence shown here is derived from an EMBL/GenBank/DDBJ whole genome shotgun (WGS) entry which is preliminary data.</text>
</comment>
<dbReference type="Proteomes" id="UP000828941">
    <property type="component" value="Chromosome 1"/>
</dbReference>
<accession>A0ACB9QFK6</accession>
<gene>
    <name evidence="1" type="ORF">L6164_001250</name>
</gene>
<sequence>MDIYGWCVAIATKPRGHVQVGDAKDEAPYQANEISHVLPIIEVEPLYDLVDETLEDYECVVDIVRETIVHDGQSDDEERNFL</sequence>